<organism evidence="3 4">
    <name type="scientific">Corynebacterium uterequi</name>
    <dbReference type="NCBI Taxonomy" id="1072256"/>
    <lineage>
        <taxon>Bacteria</taxon>
        <taxon>Bacillati</taxon>
        <taxon>Actinomycetota</taxon>
        <taxon>Actinomycetes</taxon>
        <taxon>Mycobacteriales</taxon>
        <taxon>Corynebacteriaceae</taxon>
        <taxon>Corynebacterium</taxon>
    </lineage>
</organism>
<keyword evidence="2" id="KW-0472">Membrane</keyword>
<dbReference type="STRING" id="1072256.CUTER_00155"/>
<feature type="region of interest" description="Disordered" evidence="1">
    <location>
        <begin position="205"/>
        <end position="269"/>
    </location>
</feature>
<reference evidence="4" key="2">
    <citation type="submission" date="2015-05" db="EMBL/GenBank/DDBJ databases">
        <title>Complete genome sequence of Corynebacterium uterequi DSM 45634, isolated from the uterus of a maiden mare.</title>
        <authorList>
            <person name="Ruckert C."/>
            <person name="Albersmeier A."/>
            <person name="Winkler A."/>
            <person name="Tauch A."/>
        </authorList>
    </citation>
    <scope>NUCLEOTIDE SEQUENCE [LARGE SCALE GENOMIC DNA]</scope>
    <source>
        <strain evidence="4">DSM 45634</strain>
    </source>
</reference>
<dbReference type="OrthoDB" id="4427650at2"/>
<feature type="compositionally biased region" description="Basic and acidic residues" evidence="1">
    <location>
        <begin position="254"/>
        <end position="269"/>
    </location>
</feature>
<sequence>MNPLLIKQGLSLANQLRSTLKDNKSKRERGDYDNLLGSAERISELRSHLEDLARREADRLGDKEADRRRRLREGVGPVTHAAHVRLQRAKDRLAEERESADIFDFAKAKQRLAVASDEAEKGVAKGLKKLSPLAAVAAKRSRKVAAAAEKTTQKATKKAAAKARKAQRKRQGGSTGRRLGIVGAILAVLAAIAGAVVFVVQRNRRDEPATTPPRVEEQESRLVYTSTTEQPIGDLAEEPAERDEELLESLDEQLQAHREEESQAENKEA</sequence>
<proteinExistence type="predicted"/>
<dbReference type="PATRIC" id="fig|1072256.5.peg.29"/>
<dbReference type="RefSeq" id="WP_052843948.1">
    <property type="nucleotide sequence ID" value="NZ_CP011546.1"/>
</dbReference>
<feature type="compositionally biased region" description="Basic and acidic residues" evidence="1">
    <location>
        <begin position="205"/>
        <end position="220"/>
    </location>
</feature>
<accession>A0A0G3H9L5</accession>
<protein>
    <submittedName>
        <fullName evidence="3">Uncharacterized protein</fullName>
    </submittedName>
</protein>
<reference evidence="3 4" key="1">
    <citation type="journal article" date="2015" name="Genome Announc.">
        <title>Virulence Factor Genes Detected in the Complete Genome Sequence of Corynebacterium uterequi DSM 45634, Isolated from the Uterus of a Maiden Mare.</title>
        <authorList>
            <person name="Ruckert C."/>
            <person name="Kriete M."/>
            <person name="Jaenicke S."/>
            <person name="Winkler A."/>
            <person name="Tauch A."/>
        </authorList>
    </citation>
    <scope>NUCLEOTIDE SEQUENCE [LARGE SCALE GENOMIC DNA]</scope>
    <source>
        <strain evidence="3 4">DSM 45634</strain>
    </source>
</reference>
<dbReference type="AlphaFoldDB" id="A0A0G3H9L5"/>
<evidence type="ECO:0000256" key="2">
    <source>
        <dbReference type="SAM" id="Phobius"/>
    </source>
</evidence>
<dbReference type="Proteomes" id="UP000035548">
    <property type="component" value="Chromosome"/>
</dbReference>
<evidence type="ECO:0000313" key="3">
    <source>
        <dbReference type="EMBL" id="AKK10061.1"/>
    </source>
</evidence>
<keyword evidence="2" id="KW-0812">Transmembrane</keyword>
<dbReference type="EMBL" id="CP011546">
    <property type="protein sequence ID" value="AKK10061.1"/>
    <property type="molecule type" value="Genomic_DNA"/>
</dbReference>
<evidence type="ECO:0000313" key="4">
    <source>
        <dbReference type="Proteomes" id="UP000035548"/>
    </source>
</evidence>
<keyword evidence="2" id="KW-1133">Transmembrane helix</keyword>
<feature type="transmembrane region" description="Helical" evidence="2">
    <location>
        <begin position="179"/>
        <end position="200"/>
    </location>
</feature>
<feature type="compositionally biased region" description="Basic residues" evidence="1">
    <location>
        <begin position="155"/>
        <end position="171"/>
    </location>
</feature>
<keyword evidence="4" id="KW-1185">Reference proteome</keyword>
<gene>
    <name evidence="3" type="ORF">CUTER_00155</name>
</gene>
<evidence type="ECO:0000256" key="1">
    <source>
        <dbReference type="SAM" id="MobiDB-lite"/>
    </source>
</evidence>
<dbReference type="KEGG" id="cut:CUTER_00155"/>
<feature type="compositionally biased region" description="Acidic residues" evidence="1">
    <location>
        <begin position="235"/>
        <end position="251"/>
    </location>
</feature>
<name>A0A0G3H9L5_9CORY</name>
<feature type="region of interest" description="Disordered" evidence="1">
    <location>
        <begin position="146"/>
        <end position="175"/>
    </location>
</feature>